<dbReference type="PANTHER" id="PTHR31419:SF1">
    <property type="entry name" value="PROTEIN PIN-LIKES 6"/>
    <property type="match status" value="1"/>
</dbReference>
<dbReference type="PANTHER" id="PTHR31419">
    <property type="entry name" value="PROTEIN PIN-LIKES 2"/>
    <property type="match status" value="1"/>
</dbReference>
<dbReference type="EMBL" id="HBHX01068777">
    <property type="protein sequence ID" value="CAE0149648.1"/>
    <property type="molecule type" value="Transcribed_RNA"/>
</dbReference>
<feature type="transmembrane region" description="Helical" evidence="5">
    <location>
        <begin position="122"/>
        <end position="144"/>
    </location>
</feature>
<name>A0A7S3BZG2_9EUKA</name>
<protein>
    <recommendedName>
        <fullName evidence="7">Auxin efflux carrier component</fullName>
    </recommendedName>
</protein>
<evidence type="ECO:0000313" key="6">
    <source>
        <dbReference type="EMBL" id="CAE0149648.1"/>
    </source>
</evidence>
<sequence length="479" mass="51482">MTKEVTKALSMLSMRVTIPALLFTSVLPAINTHLIRRVWPMFFFPVIYASIGAFLGWLIILICKPPDDFRHGTIAAVAFGNSTGMPFVLLSVISKQLRGWWFRLKGIDPKMIKDPEMVAEPLVYLSVYLITYPIVQWGVGSWLLRPQTATAAKPVLMNAGALRALTRTDARGSDPEADQKREVSAGEAARALAAGDCPDARANASFIDAVAEGELVGAISSGGVAQDTHERGALAPPFLPLHSGDREASRGLAQPLLDGTPWQPSQRPLEERCREWLASAGRVGGKLREQVLVPPVRAVLLGLICSSVDVTYFLLCGGEYGTRLVPTDCPENDAYLGWLTGGLTALGKAAVPINLILTGNALSKGPDWSSLSTKANLGIILGKMVFLPLCAMLLMVIVDRTLTERGAHWLSLEEPWDEPFYVAALAVSATPSANNLMVMVELSGGNRAAMSTSIFTQYMAAPLVLPITLTASVFVASCL</sequence>
<gene>
    <name evidence="6" type="ORF">HERI1096_LOCUS38018</name>
</gene>
<evidence type="ECO:0000256" key="5">
    <source>
        <dbReference type="SAM" id="Phobius"/>
    </source>
</evidence>
<proteinExistence type="predicted"/>
<feature type="transmembrane region" description="Helical" evidence="5">
    <location>
        <begin position="377"/>
        <end position="398"/>
    </location>
</feature>
<feature type="transmembrane region" description="Helical" evidence="5">
    <location>
        <begin position="296"/>
        <end position="315"/>
    </location>
</feature>
<feature type="transmembrane region" description="Helical" evidence="5">
    <location>
        <begin position="74"/>
        <end position="93"/>
    </location>
</feature>
<evidence type="ECO:0000256" key="3">
    <source>
        <dbReference type="ARBA" id="ARBA00022989"/>
    </source>
</evidence>
<comment type="subcellular location">
    <subcellularLocation>
        <location evidence="1">Membrane</location>
        <topology evidence="1">Multi-pass membrane protein</topology>
    </subcellularLocation>
</comment>
<dbReference type="AlphaFoldDB" id="A0A7S3BZG2"/>
<reference evidence="6" key="1">
    <citation type="submission" date="2021-01" db="EMBL/GenBank/DDBJ databases">
        <authorList>
            <person name="Corre E."/>
            <person name="Pelletier E."/>
            <person name="Niang G."/>
            <person name="Scheremetjew M."/>
            <person name="Finn R."/>
            <person name="Kale V."/>
            <person name="Holt S."/>
            <person name="Cochrane G."/>
            <person name="Meng A."/>
            <person name="Brown T."/>
            <person name="Cohen L."/>
        </authorList>
    </citation>
    <scope>NUCLEOTIDE SEQUENCE</scope>
    <source>
        <strain evidence="6">CCMP281</strain>
    </source>
</reference>
<evidence type="ECO:0000256" key="4">
    <source>
        <dbReference type="ARBA" id="ARBA00023136"/>
    </source>
</evidence>
<dbReference type="InterPro" id="IPR004776">
    <property type="entry name" value="Mem_transp_PIN-like"/>
</dbReference>
<keyword evidence="4 5" id="KW-0472">Membrane</keyword>
<evidence type="ECO:0000256" key="1">
    <source>
        <dbReference type="ARBA" id="ARBA00004141"/>
    </source>
</evidence>
<dbReference type="Pfam" id="PF03547">
    <property type="entry name" value="Mem_trans"/>
    <property type="match status" value="1"/>
</dbReference>
<keyword evidence="2 5" id="KW-0812">Transmembrane</keyword>
<accession>A0A7S3BZG2</accession>
<feature type="transmembrane region" description="Helical" evidence="5">
    <location>
        <begin position="458"/>
        <end position="477"/>
    </location>
</feature>
<dbReference type="GO" id="GO:0055085">
    <property type="term" value="P:transmembrane transport"/>
    <property type="evidence" value="ECO:0007669"/>
    <property type="project" value="InterPro"/>
</dbReference>
<dbReference type="InterPro" id="IPR039305">
    <property type="entry name" value="PILS2/6"/>
</dbReference>
<feature type="transmembrane region" description="Helical" evidence="5">
    <location>
        <begin position="335"/>
        <end position="357"/>
    </location>
</feature>
<evidence type="ECO:0008006" key="7">
    <source>
        <dbReference type="Google" id="ProtNLM"/>
    </source>
</evidence>
<evidence type="ECO:0000256" key="2">
    <source>
        <dbReference type="ARBA" id="ARBA00022692"/>
    </source>
</evidence>
<organism evidence="6">
    <name type="scientific">Haptolina ericina</name>
    <dbReference type="NCBI Taxonomy" id="156174"/>
    <lineage>
        <taxon>Eukaryota</taxon>
        <taxon>Haptista</taxon>
        <taxon>Haptophyta</taxon>
        <taxon>Prymnesiophyceae</taxon>
        <taxon>Prymnesiales</taxon>
        <taxon>Prymnesiaceae</taxon>
        <taxon>Haptolina</taxon>
    </lineage>
</organism>
<dbReference type="GO" id="GO:0016020">
    <property type="term" value="C:membrane"/>
    <property type="evidence" value="ECO:0007669"/>
    <property type="project" value="UniProtKB-SubCell"/>
</dbReference>
<feature type="transmembrane region" description="Helical" evidence="5">
    <location>
        <begin position="38"/>
        <end position="62"/>
    </location>
</feature>
<keyword evidence="3 5" id="KW-1133">Transmembrane helix</keyword>